<name>A0A7N9CUG0_MACFA</name>
<reference evidence="1 2" key="1">
    <citation type="submission" date="2013-03" db="EMBL/GenBank/DDBJ databases">
        <authorList>
            <person name="Warren W."/>
            <person name="Wilson R.K."/>
        </authorList>
    </citation>
    <scope>NUCLEOTIDE SEQUENCE</scope>
</reference>
<sequence>FCFCSPGDRGSQQPLLPRFKQFSRLSLLSIWDYRCLPLHPAIFAFSVEIGFHHFGQAGLELLTSGDLPISASQSTGITGVSNHARLELHSFGITARYPIRWMYHDSLDMDPTDGYLNFFQSGAITKRKMCAYIFIHL</sequence>
<keyword evidence="2" id="KW-1185">Reference proteome</keyword>
<dbReference type="AlphaFoldDB" id="A0A7N9CUG0"/>
<evidence type="ECO:0000313" key="2">
    <source>
        <dbReference type="Proteomes" id="UP000233100"/>
    </source>
</evidence>
<dbReference type="GeneTree" id="ENSGT00940000164709"/>
<dbReference type="PRINTS" id="PR02045">
    <property type="entry name" value="F138DOMAIN"/>
</dbReference>
<organism evidence="1 2">
    <name type="scientific">Macaca fascicularis</name>
    <name type="common">Crab-eating macaque</name>
    <name type="synonym">Cynomolgus monkey</name>
    <dbReference type="NCBI Taxonomy" id="9541"/>
    <lineage>
        <taxon>Eukaryota</taxon>
        <taxon>Metazoa</taxon>
        <taxon>Chordata</taxon>
        <taxon>Craniata</taxon>
        <taxon>Vertebrata</taxon>
        <taxon>Euteleostomi</taxon>
        <taxon>Mammalia</taxon>
        <taxon>Eutheria</taxon>
        <taxon>Euarchontoglires</taxon>
        <taxon>Primates</taxon>
        <taxon>Haplorrhini</taxon>
        <taxon>Catarrhini</taxon>
        <taxon>Cercopithecidae</taxon>
        <taxon>Cercopithecinae</taxon>
        <taxon>Macaca</taxon>
    </lineage>
</organism>
<dbReference type="PANTHER" id="PTHR46254:SF3">
    <property type="entry name" value="SECRETED PROTEIN"/>
    <property type="match status" value="1"/>
</dbReference>
<evidence type="ECO:0000313" key="1">
    <source>
        <dbReference type="Ensembl" id="ENSMFAP00000053143.1"/>
    </source>
</evidence>
<accession>A0A7N9CUG0</accession>
<dbReference type="PANTHER" id="PTHR46254">
    <property type="entry name" value="PROTEIN GVQW1-RELATED"/>
    <property type="match status" value="1"/>
</dbReference>
<dbReference type="Proteomes" id="UP000233100">
    <property type="component" value="Chromosome 2"/>
</dbReference>
<reference evidence="1" key="3">
    <citation type="submission" date="2025-09" db="UniProtKB">
        <authorList>
            <consortium name="Ensembl"/>
        </authorList>
    </citation>
    <scope>IDENTIFICATION</scope>
</reference>
<dbReference type="Ensembl" id="ENSMFAT00000085632.1">
    <property type="protein sequence ID" value="ENSMFAP00000053143.1"/>
    <property type="gene ID" value="ENSMFAG00000065062.1"/>
</dbReference>
<proteinExistence type="predicted"/>
<reference evidence="1" key="2">
    <citation type="submission" date="2025-08" db="UniProtKB">
        <authorList>
            <consortium name="Ensembl"/>
        </authorList>
    </citation>
    <scope>IDENTIFICATION</scope>
</reference>
<protein>
    <submittedName>
        <fullName evidence="1">Uncharacterized protein</fullName>
    </submittedName>
</protein>